<dbReference type="InterPro" id="IPR026444">
    <property type="entry name" value="Secre_tail"/>
</dbReference>
<gene>
    <name evidence="2" type="ORF">OM074_18330</name>
</gene>
<evidence type="ECO:0000313" key="3">
    <source>
        <dbReference type="Proteomes" id="UP001207408"/>
    </source>
</evidence>
<proteinExistence type="predicted"/>
<comment type="caution">
    <text evidence="2">The sequence shown here is derived from an EMBL/GenBank/DDBJ whole genome shotgun (WGS) entry which is preliminary data.</text>
</comment>
<reference evidence="2" key="1">
    <citation type="submission" date="2022-10" db="EMBL/GenBank/DDBJ databases">
        <authorList>
            <person name="Yu W.X."/>
        </authorList>
    </citation>
    <scope>NUCLEOTIDE SEQUENCE</scope>
    <source>
        <strain evidence="2">D04</strain>
    </source>
</reference>
<protein>
    <submittedName>
        <fullName evidence="2">T9SS type A sorting domain-containing protein</fullName>
    </submittedName>
</protein>
<evidence type="ECO:0000313" key="2">
    <source>
        <dbReference type="EMBL" id="MCW3807590.1"/>
    </source>
</evidence>
<keyword evidence="3" id="KW-1185">Reference proteome</keyword>
<organism evidence="2 3">
    <name type="scientific">Plebeiibacterium marinum</name>
    <dbReference type="NCBI Taxonomy" id="2992111"/>
    <lineage>
        <taxon>Bacteria</taxon>
        <taxon>Pseudomonadati</taxon>
        <taxon>Bacteroidota</taxon>
        <taxon>Bacteroidia</taxon>
        <taxon>Marinilabiliales</taxon>
        <taxon>Marinilabiliaceae</taxon>
        <taxon>Plebeiibacterium</taxon>
    </lineage>
</organism>
<feature type="domain" description="Secretion system C-terminal sorting" evidence="1">
    <location>
        <begin position="86"/>
        <end position="151"/>
    </location>
</feature>
<dbReference type="Proteomes" id="UP001207408">
    <property type="component" value="Unassembled WGS sequence"/>
</dbReference>
<accession>A0AAE3SL69</accession>
<dbReference type="EMBL" id="JAPDPI010000051">
    <property type="protein sequence ID" value="MCW3807590.1"/>
    <property type="molecule type" value="Genomic_DNA"/>
</dbReference>
<sequence length="159" mass="18048">MRLLFSFCLFWCHLLPGWSQLNEQALMSASGGHVENSNFMISFSIGEIITNTYSSENTELTQGLHQPNLIPTSAKNLKLSELEISVYPNPIIDYVSIYNNETQCSSYKLFTTQGKFILENTLNKTISKVDLSQLNKGSYLLVFYNINNNKLATHKLVKK</sequence>
<dbReference type="NCBIfam" id="TIGR04183">
    <property type="entry name" value="Por_Secre_tail"/>
    <property type="match status" value="1"/>
</dbReference>
<dbReference type="Pfam" id="PF18962">
    <property type="entry name" value="Por_Secre_tail"/>
    <property type="match status" value="1"/>
</dbReference>
<dbReference type="RefSeq" id="WP_301202022.1">
    <property type="nucleotide sequence ID" value="NZ_JAPDPI010000051.1"/>
</dbReference>
<name>A0AAE3SL69_9BACT</name>
<evidence type="ECO:0000259" key="1">
    <source>
        <dbReference type="Pfam" id="PF18962"/>
    </source>
</evidence>
<dbReference type="AlphaFoldDB" id="A0AAE3SL69"/>